<organism evidence="3">
    <name type="scientific">Corethron hystrix</name>
    <dbReference type="NCBI Taxonomy" id="216773"/>
    <lineage>
        <taxon>Eukaryota</taxon>
        <taxon>Sar</taxon>
        <taxon>Stramenopiles</taxon>
        <taxon>Ochrophyta</taxon>
        <taxon>Bacillariophyta</taxon>
        <taxon>Coscinodiscophyceae</taxon>
        <taxon>Corethrophycidae</taxon>
        <taxon>Corethrales</taxon>
        <taxon>Corethraceae</taxon>
        <taxon>Corethron</taxon>
    </lineage>
</organism>
<dbReference type="AlphaFoldDB" id="A0A7S1C142"/>
<keyword evidence="1" id="KW-0472">Membrane</keyword>
<dbReference type="PANTHER" id="PTHR42815:SF2">
    <property type="entry name" value="FAD-BINDING, PUTATIVE (AFU_ORTHOLOGUE AFUA_6G07600)-RELATED"/>
    <property type="match status" value="1"/>
</dbReference>
<evidence type="ECO:0000259" key="2">
    <source>
        <dbReference type="Pfam" id="PF01243"/>
    </source>
</evidence>
<gene>
    <name evidence="3" type="ORF">CHYS00102_LOCUS31701</name>
</gene>
<name>A0A7S1C142_9STRA</name>
<keyword evidence="1" id="KW-0812">Transmembrane</keyword>
<feature type="domain" description="Pyridoxamine 5'-phosphate oxidase N-terminal" evidence="2">
    <location>
        <begin position="111"/>
        <end position="215"/>
    </location>
</feature>
<evidence type="ECO:0000313" key="3">
    <source>
        <dbReference type="EMBL" id="CAD8904481.1"/>
    </source>
</evidence>
<proteinExistence type="predicted"/>
<dbReference type="InterPro" id="IPR012349">
    <property type="entry name" value="Split_barrel_FMN-bd"/>
</dbReference>
<dbReference type="InterPro" id="IPR011576">
    <property type="entry name" value="Pyridox_Oxase_N"/>
</dbReference>
<accession>A0A7S1C142</accession>
<dbReference type="EMBL" id="HBFR01043293">
    <property type="protein sequence ID" value="CAD8904481.1"/>
    <property type="molecule type" value="Transcribed_RNA"/>
</dbReference>
<dbReference type="SUPFAM" id="SSF50475">
    <property type="entry name" value="FMN-binding split barrel"/>
    <property type="match status" value="1"/>
</dbReference>
<keyword evidence="1" id="KW-1133">Transmembrane helix</keyword>
<feature type="transmembrane region" description="Helical" evidence="1">
    <location>
        <begin position="35"/>
        <end position="53"/>
    </location>
</feature>
<reference evidence="3" key="1">
    <citation type="submission" date="2021-01" db="EMBL/GenBank/DDBJ databases">
        <authorList>
            <person name="Corre E."/>
            <person name="Pelletier E."/>
            <person name="Niang G."/>
            <person name="Scheremetjew M."/>
            <person name="Finn R."/>
            <person name="Kale V."/>
            <person name="Holt S."/>
            <person name="Cochrane G."/>
            <person name="Meng A."/>
            <person name="Brown T."/>
            <person name="Cohen L."/>
        </authorList>
    </citation>
    <scope>NUCLEOTIDE SEQUENCE</scope>
    <source>
        <strain evidence="3">308</strain>
    </source>
</reference>
<sequence>MPKSIFTHSIFLCLVLVLIALVTIKVQPTWRDVGFALYGILVLPALISVQTYCKQLLQTLRPHKNHGRHFVEDKKNTIRSIEQLRGVFPSGLGGSTFTDAKKIISHLDSQMIGFIRQSPLLQLATVDAAGGPFVSPKGDEPGFVSIRNHENCNANSEGTTLIIPDRPGNRLLFGLQNILENPNVGIVFEIPGTCTTLRCGGIAHISKDLDLLQNHVTRKCIPKVVIIVEIDYAFFHCAKSYMRSRIWDPSTWPSKKYKVGFGQYFVRKGSTFANQIDKDVQEHYDKVKLAILGECKEID</sequence>
<dbReference type="PANTHER" id="PTHR42815">
    <property type="entry name" value="FAD-BINDING, PUTATIVE (AFU_ORTHOLOGUE AFUA_6G07600)-RELATED"/>
    <property type="match status" value="1"/>
</dbReference>
<dbReference type="Pfam" id="PF01243">
    <property type="entry name" value="PNPOx_N"/>
    <property type="match status" value="1"/>
</dbReference>
<dbReference type="Gene3D" id="2.30.110.10">
    <property type="entry name" value="Electron Transport, Fmn-binding Protein, Chain A"/>
    <property type="match status" value="1"/>
</dbReference>
<protein>
    <recommendedName>
        <fullName evidence="2">Pyridoxamine 5'-phosphate oxidase N-terminal domain-containing protein</fullName>
    </recommendedName>
</protein>
<evidence type="ECO:0000256" key="1">
    <source>
        <dbReference type="SAM" id="Phobius"/>
    </source>
</evidence>